<sequence length="40" mass="4485">MYGAQVEVSLVKKKWLKALLHAKDVAYLTVNLIPIAVFLT</sequence>
<dbReference type="Proteomes" id="UP000027604">
    <property type="component" value="Chromosome I"/>
</dbReference>
<proteinExistence type="predicted"/>
<keyword evidence="2" id="KW-1185">Reference proteome</keyword>
<protein>
    <submittedName>
        <fullName evidence="1">Uncharacterized protein</fullName>
    </submittedName>
</protein>
<accession>W0UZH0</accession>
<name>W0UZH0_9BURK</name>
<dbReference type="AlphaFoldDB" id="W0UZH0"/>
<dbReference type="KEGG" id="jag:GJA_1306"/>
<evidence type="ECO:0000313" key="1">
    <source>
        <dbReference type="EMBL" id="CDG81959.1"/>
    </source>
</evidence>
<evidence type="ECO:0000313" key="2">
    <source>
        <dbReference type="Proteomes" id="UP000027604"/>
    </source>
</evidence>
<gene>
    <name evidence="1" type="ORF">GJA_1306</name>
</gene>
<organism evidence="1 2">
    <name type="scientific">Janthinobacterium agaricidamnosum NBRC 102515 = DSM 9628</name>
    <dbReference type="NCBI Taxonomy" id="1349767"/>
    <lineage>
        <taxon>Bacteria</taxon>
        <taxon>Pseudomonadati</taxon>
        <taxon>Pseudomonadota</taxon>
        <taxon>Betaproteobacteria</taxon>
        <taxon>Burkholderiales</taxon>
        <taxon>Oxalobacteraceae</taxon>
        <taxon>Janthinobacterium</taxon>
    </lineage>
</organism>
<dbReference type="EMBL" id="HG322949">
    <property type="protein sequence ID" value="CDG81959.1"/>
    <property type="molecule type" value="Genomic_DNA"/>
</dbReference>
<dbReference type="HOGENOM" id="CLU_3290892_0_0_4"/>
<dbReference type="STRING" id="1349767.GJA_1306"/>
<reference evidence="1 2" key="1">
    <citation type="journal article" date="2015" name="Genome Announc.">
        <title>Genome Sequence of Mushroom Soft-Rot Pathogen Janthinobacterium agaricidamnosum.</title>
        <authorList>
            <person name="Graupner K."/>
            <person name="Lackner G."/>
            <person name="Hertweck C."/>
        </authorList>
    </citation>
    <scope>NUCLEOTIDE SEQUENCE [LARGE SCALE GENOMIC DNA]</scope>
    <source>
        <strain evidence="2">NBRC 102515 / DSM 9628</strain>
    </source>
</reference>